<sequence length="12" mass="1453">MTSRQLKLLIHL</sequence>
<reference evidence="1 2" key="1">
    <citation type="journal article" date="2018" name="Nat. Genet.">
        <title>Extensive intraspecific gene order and gene structural variations between Mo17 and other maize genomes.</title>
        <authorList>
            <person name="Sun S."/>
            <person name="Zhou Y."/>
            <person name="Chen J."/>
            <person name="Shi J."/>
            <person name="Zhao H."/>
            <person name="Zhao H."/>
            <person name="Song W."/>
            <person name="Zhang M."/>
            <person name="Cui Y."/>
            <person name="Dong X."/>
            <person name="Liu H."/>
            <person name="Ma X."/>
            <person name="Jiao Y."/>
            <person name="Wang B."/>
            <person name="Wei X."/>
            <person name="Stein J.C."/>
            <person name="Glaubitz J.C."/>
            <person name="Lu F."/>
            <person name="Yu G."/>
            <person name="Liang C."/>
            <person name="Fengler K."/>
            <person name="Li B."/>
            <person name="Rafalski A."/>
            <person name="Schnable P.S."/>
            <person name="Ware D.H."/>
            <person name="Buckler E.S."/>
            <person name="Lai J."/>
        </authorList>
    </citation>
    <scope>NUCLEOTIDE SEQUENCE [LARGE SCALE GENOMIC DNA]</scope>
    <source>
        <strain evidence="2">cv. Missouri 17</strain>
        <tissue evidence="1">Seedling</tissue>
    </source>
</reference>
<dbReference type="Proteomes" id="UP000251960">
    <property type="component" value="Unassembled WGS sequence"/>
</dbReference>
<dbReference type="EMBL" id="NCVQ01000138">
    <property type="protein sequence ID" value="PWZ04561.1"/>
    <property type="molecule type" value="Genomic_DNA"/>
</dbReference>
<protein>
    <submittedName>
        <fullName evidence="1">Uncharacterized protein</fullName>
    </submittedName>
</protein>
<organism evidence="1 2">
    <name type="scientific">Zea mays</name>
    <name type="common">Maize</name>
    <dbReference type="NCBI Taxonomy" id="4577"/>
    <lineage>
        <taxon>Eukaryota</taxon>
        <taxon>Viridiplantae</taxon>
        <taxon>Streptophyta</taxon>
        <taxon>Embryophyta</taxon>
        <taxon>Tracheophyta</taxon>
        <taxon>Spermatophyta</taxon>
        <taxon>Magnoliopsida</taxon>
        <taxon>Liliopsida</taxon>
        <taxon>Poales</taxon>
        <taxon>Poaceae</taxon>
        <taxon>PACMAD clade</taxon>
        <taxon>Panicoideae</taxon>
        <taxon>Andropogonodae</taxon>
        <taxon>Andropogoneae</taxon>
        <taxon>Tripsacinae</taxon>
        <taxon>Zea</taxon>
    </lineage>
</organism>
<evidence type="ECO:0000313" key="2">
    <source>
        <dbReference type="Proteomes" id="UP000251960"/>
    </source>
</evidence>
<name>A0A3L6DAA0_MAIZE</name>
<accession>A0A3L6DAA0</accession>
<evidence type="ECO:0000313" key="1">
    <source>
        <dbReference type="EMBL" id="PWZ04561.1"/>
    </source>
</evidence>
<proteinExistence type="predicted"/>
<gene>
    <name evidence="1" type="ORF">Zm00014a_017605</name>
</gene>
<comment type="caution">
    <text evidence="1">The sequence shown here is derived from an EMBL/GenBank/DDBJ whole genome shotgun (WGS) entry which is preliminary data.</text>
</comment>